<feature type="compositionally biased region" description="Basic and acidic residues" evidence="1">
    <location>
        <begin position="11"/>
        <end position="56"/>
    </location>
</feature>
<sequence>MSRRYPTAELYEERQRDFYRNGHRSDRSYDELDIELRRGGDPRRSAPDFFHDDFDRQSNAGQMVVRERREEDFRRGPPSRRDVEEDQIVIRGGRGSAPPPPASSVGERRRPREVDREETDITIRHRDQSRPRGPELREVEREDIVFRRGDGAPPPRAHRPHEVDIEREDIRFRERSSPPRRRDADREEVVFRHEHREDSRNGRERDVHKDSLVIRGGRERSLPPPRRRGDLVAREREEFLVRRREPSPPHREREVIKDEIIIRRKEERSPTPPPAPLPPPPPPPEPEVRPPIIQEIITHHRHIDHGKCYISSYPTI</sequence>
<proteinExistence type="predicted"/>
<feature type="compositionally biased region" description="Basic and acidic residues" evidence="1">
    <location>
        <begin position="160"/>
        <end position="269"/>
    </location>
</feature>
<keyword evidence="3" id="KW-1185">Reference proteome</keyword>
<dbReference type="Proteomes" id="UP000800035">
    <property type="component" value="Unassembled WGS sequence"/>
</dbReference>
<dbReference type="EMBL" id="ML976988">
    <property type="protein sequence ID" value="KAF1957843.1"/>
    <property type="molecule type" value="Genomic_DNA"/>
</dbReference>
<dbReference type="AlphaFoldDB" id="A0A6A5TY93"/>
<organism evidence="2 3">
    <name type="scientific">Byssothecium circinans</name>
    <dbReference type="NCBI Taxonomy" id="147558"/>
    <lineage>
        <taxon>Eukaryota</taxon>
        <taxon>Fungi</taxon>
        <taxon>Dikarya</taxon>
        <taxon>Ascomycota</taxon>
        <taxon>Pezizomycotina</taxon>
        <taxon>Dothideomycetes</taxon>
        <taxon>Pleosporomycetidae</taxon>
        <taxon>Pleosporales</taxon>
        <taxon>Massarineae</taxon>
        <taxon>Massarinaceae</taxon>
        <taxon>Byssothecium</taxon>
    </lineage>
</organism>
<reference evidence="2" key="1">
    <citation type="journal article" date="2020" name="Stud. Mycol.">
        <title>101 Dothideomycetes genomes: a test case for predicting lifestyles and emergence of pathogens.</title>
        <authorList>
            <person name="Haridas S."/>
            <person name="Albert R."/>
            <person name="Binder M."/>
            <person name="Bloem J."/>
            <person name="Labutti K."/>
            <person name="Salamov A."/>
            <person name="Andreopoulos B."/>
            <person name="Baker S."/>
            <person name="Barry K."/>
            <person name="Bills G."/>
            <person name="Bluhm B."/>
            <person name="Cannon C."/>
            <person name="Castanera R."/>
            <person name="Culley D."/>
            <person name="Daum C."/>
            <person name="Ezra D."/>
            <person name="Gonzalez J."/>
            <person name="Henrissat B."/>
            <person name="Kuo A."/>
            <person name="Liang C."/>
            <person name="Lipzen A."/>
            <person name="Lutzoni F."/>
            <person name="Magnuson J."/>
            <person name="Mondo S."/>
            <person name="Nolan M."/>
            <person name="Ohm R."/>
            <person name="Pangilinan J."/>
            <person name="Park H.-J."/>
            <person name="Ramirez L."/>
            <person name="Alfaro M."/>
            <person name="Sun H."/>
            <person name="Tritt A."/>
            <person name="Yoshinaga Y."/>
            <person name="Zwiers L.-H."/>
            <person name="Turgeon B."/>
            <person name="Goodwin S."/>
            <person name="Spatafora J."/>
            <person name="Crous P."/>
            <person name="Grigoriev I."/>
        </authorList>
    </citation>
    <scope>NUCLEOTIDE SEQUENCE</scope>
    <source>
        <strain evidence="2">CBS 675.92</strain>
    </source>
</reference>
<gene>
    <name evidence="2" type="ORF">CC80DRAFT_34489</name>
</gene>
<evidence type="ECO:0000313" key="3">
    <source>
        <dbReference type="Proteomes" id="UP000800035"/>
    </source>
</evidence>
<name>A0A6A5TY93_9PLEO</name>
<evidence type="ECO:0000256" key="1">
    <source>
        <dbReference type="SAM" id="MobiDB-lite"/>
    </source>
</evidence>
<evidence type="ECO:0000313" key="2">
    <source>
        <dbReference type="EMBL" id="KAF1957843.1"/>
    </source>
</evidence>
<dbReference type="OrthoDB" id="5410752at2759"/>
<feature type="compositionally biased region" description="Pro residues" evidence="1">
    <location>
        <begin position="270"/>
        <end position="285"/>
    </location>
</feature>
<feature type="compositionally biased region" description="Basic and acidic residues" evidence="1">
    <location>
        <begin position="65"/>
        <end position="83"/>
    </location>
</feature>
<accession>A0A6A5TY93</accession>
<feature type="compositionally biased region" description="Basic and acidic residues" evidence="1">
    <location>
        <begin position="106"/>
        <end position="150"/>
    </location>
</feature>
<protein>
    <submittedName>
        <fullName evidence="2">Uncharacterized protein</fullName>
    </submittedName>
</protein>
<feature type="region of interest" description="Disordered" evidence="1">
    <location>
        <begin position="1"/>
        <end position="291"/>
    </location>
</feature>